<comment type="caution">
    <text evidence="2">The sequence shown here is derived from an EMBL/GenBank/DDBJ whole genome shotgun (WGS) entry which is preliminary data.</text>
</comment>
<evidence type="ECO:0000313" key="2">
    <source>
        <dbReference type="EMBL" id="PKS12371.1"/>
    </source>
</evidence>
<dbReference type="InterPro" id="IPR013154">
    <property type="entry name" value="ADH-like_N"/>
</dbReference>
<evidence type="ECO:0000313" key="3">
    <source>
        <dbReference type="Proteomes" id="UP000233524"/>
    </source>
</evidence>
<dbReference type="SUPFAM" id="SSF50129">
    <property type="entry name" value="GroES-like"/>
    <property type="match status" value="1"/>
</dbReference>
<dbReference type="SMART" id="SM00829">
    <property type="entry name" value="PKS_ER"/>
    <property type="match status" value="1"/>
</dbReference>
<dbReference type="EMBL" id="NLAX01000004">
    <property type="protein sequence ID" value="PKS12371.1"/>
    <property type="molecule type" value="Genomic_DNA"/>
</dbReference>
<evidence type="ECO:0000259" key="1">
    <source>
        <dbReference type="SMART" id="SM00829"/>
    </source>
</evidence>
<dbReference type="Gene3D" id="3.90.180.10">
    <property type="entry name" value="Medium-chain alcohol dehydrogenases, catalytic domain"/>
    <property type="match status" value="1"/>
</dbReference>
<dbReference type="FunCoup" id="A0A2N3NIX6">
    <property type="interactions" value="137"/>
</dbReference>
<organism evidence="2 3">
    <name type="scientific">Lomentospora prolificans</name>
    <dbReference type="NCBI Taxonomy" id="41688"/>
    <lineage>
        <taxon>Eukaryota</taxon>
        <taxon>Fungi</taxon>
        <taxon>Dikarya</taxon>
        <taxon>Ascomycota</taxon>
        <taxon>Pezizomycotina</taxon>
        <taxon>Sordariomycetes</taxon>
        <taxon>Hypocreomycetidae</taxon>
        <taxon>Microascales</taxon>
        <taxon>Microascaceae</taxon>
        <taxon>Lomentospora</taxon>
    </lineage>
</organism>
<dbReference type="SUPFAM" id="SSF51735">
    <property type="entry name" value="NAD(P)-binding Rossmann-fold domains"/>
    <property type="match status" value="1"/>
</dbReference>
<name>A0A2N3NIX6_9PEZI</name>
<dbReference type="CDD" id="cd08267">
    <property type="entry name" value="MDR1"/>
    <property type="match status" value="1"/>
</dbReference>
<dbReference type="PANTHER" id="PTHR11695:SF294">
    <property type="entry name" value="RETICULON-4-INTERACTING PROTEIN 1, MITOCHONDRIAL"/>
    <property type="match status" value="1"/>
</dbReference>
<dbReference type="InterPro" id="IPR020843">
    <property type="entry name" value="ER"/>
</dbReference>
<proteinExistence type="predicted"/>
<dbReference type="InterPro" id="IPR011032">
    <property type="entry name" value="GroES-like_sf"/>
</dbReference>
<feature type="domain" description="Enoyl reductase (ER)" evidence="1">
    <location>
        <begin position="22"/>
        <end position="348"/>
    </location>
</feature>
<dbReference type="PANTHER" id="PTHR11695">
    <property type="entry name" value="ALCOHOL DEHYDROGENASE RELATED"/>
    <property type="match status" value="1"/>
</dbReference>
<dbReference type="Gene3D" id="3.40.50.720">
    <property type="entry name" value="NAD(P)-binding Rossmann-like Domain"/>
    <property type="match status" value="1"/>
</dbReference>
<sequence length="352" mass="37211">MAASADELPSTMKSWVVVKNGSPADVLQLDPGAPVPTIQGANVMVKVAYASLNPADLQFMKKIPTLLPFRRRPIPGLDFCGEIVALGPSAAAAASAHNLEVGSLVCGALPVTSVAVGVGALAEYITVPADILSLKPNKLSEMASSGLGIAGQTAMLVMNEAKIEPGSRVLINGASGGVGTLLCQMVTTRGGAVTAVCSGANVGLVKRLGAVEVVDYILNSPVHYHLETEYGEDPFDVIIDCVGHQFLYDMCEPYLKSTGLFLNIVGGASEGVVPWVKGTLWPKFLGGTPRRYKILGLVPGGNLQREVVRWVNEELIKEVVIDSEYEMEDVIKAYEKLETKRAKGKIVVKVGV</sequence>
<protein>
    <recommendedName>
        <fullName evidence="1">Enoyl reductase (ER) domain-containing protein</fullName>
    </recommendedName>
</protein>
<accession>A0A2N3NIX6</accession>
<dbReference type="GO" id="GO:0016491">
    <property type="term" value="F:oxidoreductase activity"/>
    <property type="evidence" value="ECO:0007669"/>
    <property type="project" value="InterPro"/>
</dbReference>
<reference evidence="2 3" key="1">
    <citation type="journal article" date="2017" name="G3 (Bethesda)">
        <title>First Draft Genome Sequence of the Pathogenic Fungus Lomentospora prolificans (Formerly Scedosporium prolificans).</title>
        <authorList>
            <person name="Luo R."/>
            <person name="Zimin A."/>
            <person name="Workman R."/>
            <person name="Fan Y."/>
            <person name="Pertea G."/>
            <person name="Grossman N."/>
            <person name="Wear M.P."/>
            <person name="Jia B."/>
            <person name="Miller H."/>
            <person name="Casadevall A."/>
            <person name="Timp W."/>
            <person name="Zhang S.X."/>
            <person name="Salzberg S.L."/>
        </authorList>
    </citation>
    <scope>NUCLEOTIDE SEQUENCE [LARGE SCALE GENOMIC DNA]</scope>
    <source>
        <strain evidence="2 3">JHH-5317</strain>
    </source>
</reference>
<dbReference type="Proteomes" id="UP000233524">
    <property type="component" value="Unassembled WGS sequence"/>
</dbReference>
<dbReference type="VEuPathDB" id="FungiDB:jhhlp_001671"/>
<gene>
    <name evidence="2" type="ORF">jhhlp_001671</name>
</gene>
<dbReference type="InParanoid" id="A0A2N3NIX6"/>
<dbReference type="STRING" id="41688.A0A2N3NIX6"/>
<dbReference type="Pfam" id="PF13602">
    <property type="entry name" value="ADH_zinc_N_2"/>
    <property type="match status" value="1"/>
</dbReference>
<dbReference type="InterPro" id="IPR050700">
    <property type="entry name" value="YIM1/Zinc_Alcohol_DH_Fams"/>
</dbReference>
<dbReference type="AlphaFoldDB" id="A0A2N3NIX6"/>
<dbReference type="GO" id="GO:0005739">
    <property type="term" value="C:mitochondrion"/>
    <property type="evidence" value="ECO:0007669"/>
    <property type="project" value="TreeGrafter"/>
</dbReference>
<keyword evidence="3" id="KW-1185">Reference proteome</keyword>
<dbReference type="InterPro" id="IPR036291">
    <property type="entry name" value="NAD(P)-bd_dom_sf"/>
</dbReference>
<dbReference type="Pfam" id="PF08240">
    <property type="entry name" value="ADH_N"/>
    <property type="match status" value="1"/>
</dbReference>
<dbReference type="OrthoDB" id="3509362at2759"/>